<dbReference type="Gene3D" id="3.40.50.10140">
    <property type="entry name" value="Toll/interleukin-1 receptor homology (TIR) domain"/>
    <property type="match status" value="1"/>
</dbReference>
<dbReference type="InterPro" id="IPR036390">
    <property type="entry name" value="WH_DNA-bd_sf"/>
</dbReference>
<dbReference type="InterPro" id="IPR045344">
    <property type="entry name" value="C-JID"/>
</dbReference>
<dbReference type="PROSITE" id="PS50104">
    <property type="entry name" value="TIR"/>
    <property type="match status" value="1"/>
</dbReference>
<keyword evidence="5" id="KW-0611">Plant defense</keyword>
<dbReference type="OrthoDB" id="1163561at2759"/>
<dbReference type="GO" id="GO:0006952">
    <property type="term" value="P:defense response"/>
    <property type="evidence" value="ECO:0007669"/>
    <property type="project" value="UniProtKB-KW"/>
</dbReference>
<evidence type="ECO:0000259" key="8">
    <source>
        <dbReference type="PROSITE" id="PS50104"/>
    </source>
</evidence>
<proteinExistence type="predicted"/>
<accession>A0A2P5EQK3</accession>
<dbReference type="GO" id="GO:0061809">
    <property type="term" value="F:NAD+ nucleosidase activity, cyclic ADP-ribose generating"/>
    <property type="evidence" value="ECO:0007669"/>
    <property type="project" value="UniProtKB-EC"/>
</dbReference>
<dbReference type="InterPro" id="IPR032675">
    <property type="entry name" value="LRR_dom_sf"/>
</dbReference>
<dbReference type="InterPro" id="IPR058192">
    <property type="entry name" value="WHD_ROQ1-like"/>
</dbReference>
<dbReference type="EMBL" id="JXTC01000113">
    <property type="protein sequence ID" value="PON87765.1"/>
    <property type="molecule type" value="Genomic_DNA"/>
</dbReference>
<keyword evidence="10" id="KW-1185">Reference proteome</keyword>
<evidence type="ECO:0000256" key="1">
    <source>
        <dbReference type="ARBA" id="ARBA00011982"/>
    </source>
</evidence>
<dbReference type="Pfam" id="PF20160">
    <property type="entry name" value="C-JID"/>
    <property type="match status" value="1"/>
</dbReference>
<evidence type="ECO:0000313" key="10">
    <source>
        <dbReference type="Proteomes" id="UP000237000"/>
    </source>
</evidence>
<dbReference type="SUPFAM" id="SSF52058">
    <property type="entry name" value="L domain-like"/>
    <property type="match status" value="1"/>
</dbReference>
<dbReference type="Pfam" id="PF01582">
    <property type="entry name" value="TIR"/>
    <property type="match status" value="1"/>
</dbReference>
<dbReference type="Pfam" id="PF23282">
    <property type="entry name" value="WHD_ROQ1"/>
    <property type="match status" value="1"/>
</dbReference>
<evidence type="ECO:0000313" key="9">
    <source>
        <dbReference type="EMBL" id="PON87765.1"/>
    </source>
</evidence>
<evidence type="ECO:0000256" key="4">
    <source>
        <dbReference type="ARBA" id="ARBA00022801"/>
    </source>
</evidence>
<protein>
    <recommendedName>
        <fullName evidence="1">ADP-ribosyl cyclase/cyclic ADP-ribose hydrolase</fullName>
        <ecNumber evidence="1">3.2.2.6</ecNumber>
    </recommendedName>
</protein>
<dbReference type="InterPro" id="IPR044974">
    <property type="entry name" value="Disease_R_plants"/>
</dbReference>
<organism evidence="9 10">
    <name type="scientific">Trema orientale</name>
    <name type="common">Charcoal tree</name>
    <name type="synonym">Celtis orientalis</name>
    <dbReference type="NCBI Taxonomy" id="63057"/>
    <lineage>
        <taxon>Eukaryota</taxon>
        <taxon>Viridiplantae</taxon>
        <taxon>Streptophyta</taxon>
        <taxon>Embryophyta</taxon>
        <taxon>Tracheophyta</taxon>
        <taxon>Spermatophyta</taxon>
        <taxon>Magnoliopsida</taxon>
        <taxon>eudicotyledons</taxon>
        <taxon>Gunneridae</taxon>
        <taxon>Pentapetalae</taxon>
        <taxon>rosids</taxon>
        <taxon>fabids</taxon>
        <taxon>Rosales</taxon>
        <taxon>Cannabaceae</taxon>
        <taxon>Trema</taxon>
    </lineage>
</organism>
<dbReference type="Proteomes" id="UP000237000">
    <property type="component" value="Unassembled WGS sequence"/>
</dbReference>
<evidence type="ECO:0000256" key="7">
    <source>
        <dbReference type="ARBA" id="ARBA00047304"/>
    </source>
</evidence>
<sequence>MAASCSSSSANPSFEKYDVFISFRGEDTRYNFTSHLYDALCEKKIRTYIDEDGLEKGDEISPALSKAIKESKISVIVFSENYASSTWCLDELNHILQWKGTNEQLVIPIFYHVDPSHVRHQQGSYKIAFARHEERFKDKMNQVQKWRDALRRVANLSGWHSAVNRSDSKLVKELVGDIMNKLDDCTSSSNDVDDLKDMAGIDEPIKQIESLLIIGSLHVHIVGIWGMGGIGKTTLARVIFNRLFYLFEGYFFLENVKEEIKKHQSTELQKIVFSKLLKEKDLDEINQHVKYRLRHTKVLFVLDDVDNIYQLEYLAKDRDWFGCGSRIIVTTRDVQVLNNIKADGVYKVEELNPNDSLQLFCSKAFQGNSPTTDCMKLSKRVVTNYAKGNPLALKVLGGHLHSRTIEEWESELEKLEGIPNQEVHGVLKISYDGLSNNTKDIFLDIACFFTSMHKNDVQKILGYSYLGVIMEIRVLIDKSLITINDKECLVMHDLVRDMGREIVRQQSVYDPGKRSRLWSTKDIFHVLKQDRGTPEVQGMSLKINAIRGALLLEPLVFRKMCNLRFLKLDYGCGSRKVVIHEDIQLPPDLRYLKWEGFSLNSLPANFVPENLVELAMCHSQLEQLWIGDKQLGNLKVLNLSFSFRLTQILDLSVAPNLEEIELRWTKIEEIHPSITCLSLGCCKLVVKFTPFGVFEENITTQLQQLVGPISDRSFQCGSCNLITMSIIKEWSRVPGTGIYSKGNEIPIWISLQCEGPSTTMKLCPGWYNVKFISFALCCCFSQDDFSIPY</sequence>
<dbReference type="Gene3D" id="1.10.8.430">
    <property type="entry name" value="Helical domain of apoptotic protease-activating factors"/>
    <property type="match status" value="1"/>
</dbReference>
<dbReference type="SUPFAM" id="SSF52200">
    <property type="entry name" value="Toll/Interleukin receptor TIR domain"/>
    <property type="match status" value="1"/>
</dbReference>
<evidence type="ECO:0000256" key="6">
    <source>
        <dbReference type="ARBA" id="ARBA00023027"/>
    </source>
</evidence>
<dbReference type="PANTHER" id="PTHR11017:SF479">
    <property type="entry name" value="DISEASE RESISTANCE PROTEIN (TIR-NBS-LRR CLASS) FAMILY"/>
    <property type="match status" value="1"/>
</dbReference>
<dbReference type="FunFam" id="3.40.50.10140:FF:000007">
    <property type="entry name" value="Disease resistance protein (TIR-NBS-LRR class)"/>
    <property type="match status" value="1"/>
</dbReference>
<keyword evidence="4" id="KW-0378">Hydrolase</keyword>
<dbReference type="Gene3D" id="3.80.10.10">
    <property type="entry name" value="Ribonuclease Inhibitor"/>
    <property type="match status" value="1"/>
</dbReference>
<comment type="catalytic activity">
    <reaction evidence="7">
        <text>NAD(+) + H2O = ADP-D-ribose + nicotinamide + H(+)</text>
        <dbReference type="Rhea" id="RHEA:16301"/>
        <dbReference type="ChEBI" id="CHEBI:15377"/>
        <dbReference type="ChEBI" id="CHEBI:15378"/>
        <dbReference type="ChEBI" id="CHEBI:17154"/>
        <dbReference type="ChEBI" id="CHEBI:57540"/>
        <dbReference type="ChEBI" id="CHEBI:57967"/>
        <dbReference type="EC" id="3.2.2.6"/>
    </reaction>
    <physiologicalReaction direction="left-to-right" evidence="7">
        <dbReference type="Rhea" id="RHEA:16302"/>
    </physiologicalReaction>
</comment>
<dbReference type="SUPFAM" id="SSF46785">
    <property type="entry name" value="Winged helix' DNA-binding domain"/>
    <property type="match status" value="1"/>
</dbReference>
<gene>
    <name evidence="9" type="primary">TorTNL37</name>
    <name evidence="9" type="ORF">TorRG33x02_164600</name>
</gene>
<dbReference type="Gene3D" id="3.40.50.300">
    <property type="entry name" value="P-loop containing nucleotide triphosphate hydrolases"/>
    <property type="match status" value="1"/>
</dbReference>
<dbReference type="EC" id="3.2.2.6" evidence="1"/>
<dbReference type="STRING" id="63057.A0A2P5EQK3"/>
<dbReference type="PANTHER" id="PTHR11017">
    <property type="entry name" value="LEUCINE-RICH REPEAT-CONTAINING PROTEIN"/>
    <property type="match status" value="1"/>
</dbReference>
<evidence type="ECO:0000256" key="2">
    <source>
        <dbReference type="ARBA" id="ARBA00022614"/>
    </source>
</evidence>
<dbReference type="InterPro" id="IPR002182">
    <property type="entry name" value="NB-ARC"/>
</dbReference>
<dbReference type="Pfam" id="PF07725">
    <property type="entry name" value="LRR_3"/>
    <property type="match status" value="1"/>
</dbReference>
<dbReference type="InterPro" id="IPR000157">
    <property type="entry name" value="TIR_dom"/>
</dbReference>
<keyword evidence="2" id="KW-0433">Leucine-rich repeat</keyword>
<keyword evidence="3" id="KW-0677">Repeat</keyword>
<dbReference type="InterPro" id="IPR011713">
    <property type="entry name" value="Leu-rich_rpt_3"/>
</dbReference>
<dbReference type="PRINTS" id="PR00364">
    <property type="entry name" value="DISEASERSIST"/>
</dbReference>
<comment type="caution">
    <text evidence="9">The sequence shown here is derived from an EMBL/GenBank/DDBJ whole genome shotgun (WGS) entry which is preliminary data.</text>
</comment>
<dbReference type="InterPro" id="IPR042197">
    <property type="entry name" value="Apaf_helical"/>
</dbReference>
<name>A0A2P5EQK3_TREOI</name>
<evidence type="ECO:0000256" key="3">
    <source>
        <dbReference type="ARBA" id="ARBA00022737"/>
    </source>
</evidence>
<dbReference type="InterPro" id="IPR035897">
    <property type="entry name" value="Toll_tir_struct_dom_sf"/>
</dbReference>
<dbReference type="InParanoid" id="A0A2P5EQK3"/>
<dbReference type="GO" id="GO:0043531">
    <property type="term" value="F:ADP binding"/>
    <property type="evidence" value="ECO:0007669"/>
    <property type="project" value="InterPro"/>
</dbReference>
<dbReference type="SUPFAM" id="SSF52540">
    <property type="entry name" value="P-loop containing nucleoside triphosphate hydrolases"/>
    <property type="match status" value="1"/>
</dbReference>
<dbReference type="Pfam" id="PF00931">
    <property type="entry name" value="NB-ARC"/>
    <property type="match status" value="1"/>
</dbReference>
<keyword evidence="6" id="KW-0520">NAD</keyword>
<reference evidence="10" key="1">
    <citation type="submission" date="2016-06" db="EMBL/GenBank/DDBJ databases">
        <title>Parallel loss of symbiosis genes in relatives of nitrogen-fixing non-legume Parasponia.</title>
        <authorList>
            <person name="Van Velzen R."/>
            <person name="Holmer R."/>
            <person name="Bu F."/>
            <person name="Rutten L."/>
            <person name="Van Zeijl A."/>
            <person name="Liu W."/>
            <person name="Santuari L."/>
            <person name="Cao Q."/>
            <person name="Sharma T."/>
            <person name="Shen D."/>
            <person name="Roswanjaya Y."/>
            <person name="Wardhani T."/>
            <person name="Kalhor M.S."/>
            <person name="Jansen J."/>
            <person name="Van den Hoogen J."/>
            <person name="Gungor B."/>
            <person name="Hartog M."/>
            <person name="Hontelez J."/>
            <person name="Verver J."/>
            <person name="Yang W.-C."/>
            <person name="Schijlen E."/>
            <person name="Repin R."/>
            <person name="Schilthuizen M."/>
            <person name="Schranz E."/>
            <person name="Heidstra R."/>
            <person name="Miyata K."/>
            <person name="Fedorova E."/>
            <person name="Kohlen W."/>
            <person name="Bisseling T."/>
            <person name="Smit S."/>
            <person name="Geurts R."/>
        </authorList>
    </citation>
    <scope>NUCLEOTIDE SEQUENCE [LARGE SCALE GENOMIC DNA]</scope>
    <source>
        <strain evidence="10">cv. RG33-2</strain>
    </source>
</reference>
<dbReference type="SMART" id="SM00255">
    <property type="entry name" value="TIR"/>
    <property type="match status" value="1"/>
</dbReference>
<dbReference type="AlphaFoldDB" id="A0A2P5EQK3"/>
<evidence type="ECO:0000256" key="5">
    <source>
        <dbReference type="ARBA" id="ARBA00022821"/>
    </source>
</evidence>
<dbReference type="InterPro" id="IPR027417">
    <property type="entry name" value="P-loop_NTPase"/>
</dbReference>
<feature type="domain" description="TIR" evidence="8">
    <location>
        <begin position="15"/>
        <end position="182"/>
    </location>
</feature>
<dbReference type="GO" id="GO:0007165">
    <property type="term" value="P:signal transduction"/>
    <property type="evidence" value="ECO:0007669"/>
    <property type="project" value="InterPro"/>
</dbReference>